<sequence length="167" mass="17561">MSQLLILLVFPALVVYAAVSDLLRMTIPNRVTVGLALAFFGVALVTGMAPAEIGWHLAAGALVLVAAFACFAFGWIGGGDAKMAAATALWFGFDHVLMYLLIGSALGGLLTLGLLQMRALPLPRFAARHAWIARLHDTKTGVPYGIALAIAALIIYPETGWMQALGA</sequence>
<protein>
    <submittedName>
        <fullName evidence="8">Prepilin peptidase CpaA</fullName>
        <ecNumber evidence="8">3.4.23.43</ecNumber>
    </submittedName>
</protein>
<feature type="transmembrane region" description="Helical" evidence="6">
    <location>
        <begin position="96"/>
        <end position="120"/>
    </location>
</feature>
<evidence type="ECO:0000313" key="9">
    <source>
        <dbReference type="Proteomes" id="UP001242480"/>
    </source>
</evidence>
<feature type="transmembrane region" description="Helical" evidence="6">
    <location>
        <begin position="141"/>
        <end position="157"/>
    </location>
</feature>
<feature type="transmembrane region" description="Helical" evidence="6">
    <location>
        <begin position="27"/>
        <end position="45"/>
    </location>
</feature>
<proteinExistence type="predicted"/>
<dbReference type="InterPro" id="IPR052218">
    <property type="entry name" value="Preflagellin_Peptidase"/>
</dbReference>
<accession>A0ABU0JDP9</accession>
<keyword evidence="4 6" id="KW-1133">Transmembrane helix</keyword>
<keyword evidence="5 6" id="KW-0472">Membrane</keyword>
<keyword evidence="8" id="KW-0378">Hydrolase</keyword>
<organism evidence="8 9">
    <name type="scientific">Labrys wisconsinensis</name>
    <dbReference type="NCBI Taxonomy" id="425677"/>
    <lineage>
        <taxon>Bacteria</taxon>
        <taxon>Pseudomonadati</taxon>
        <taxon>Pseudomonadota</taxon>
        <taxon>Alphaproteobacteria</taxon>
        <taxon>Hyphomicrobiales</taxon>
        <taxon>Xanthobacteraceae</taxon>
        <taxon>Labrys</taxon>
    </lineage>
</organism>
<comment type="caution">
    <text evidence="8">The sequence shown here is derived from an EMBL/GenBank/DDBJ whole genome shotgun (WGS) entry which is preliminary data.</text>
</comment>
<reference evidence="8 9" key="1">
    <citation type="submission" date="2023-07" db="EMBL/GenBank/DDBJ databases">
        <title>Genomic Encyclopedia of Type Strains, Phase IV (KMG-IV): sequencing the most valuable type-strain genomes for metagenomic binning, comparative biology and taxonomic classification.</title>
        <authorList>
            <person name="Goeker M."/>
        </authorList>
    </citation>
    <scope>NUCLEOTIDE SEQUENCE [LARGE SCALE GENOMIC DNA]</scope>
    <source>
        <strain evidence="8 9">DSM 19619</strain>
    </source>
</reference>
<dbReference type="RefSeq" id="WP_307279219.1">
    <property type="nucleotide sequence ID" value="NZ_JAUSVX010000012.1"/>
</dbReference>
<evidence type="ECO:0000313" key="8">
    <source>
        <dbReference type="EMBL" id="MDQ0472415.1"/>
    </source>
</evidence>
<evidence type="ECO:0000256" key="4">
    <source>
        <dbReference type="ARBA" id="ARBA00022989"/>
    </source>
</evidence>
<name>A0ABU0JDP9_9HYPH</name>
<evidence type="ECO:0000256" key="5">
    <source>
        <dbReference type="ARBA" id="ARBA00023136"/>
    </source>
</evidence>
<keyword evidence="9" id="KW-1185">Reference proteome</keyword>
<keyword evidence="3 6" id="KW-0812">Transmembrane</keyword>
<dbReference type="GO" id="GO:0004190">
    <property type="term" value="F:aspartic-type endopeptidase activity"/>
    <property type="evidence" value="ECO:0007669"/>
    <property type="project" value="UniProtKB-EC"/>
</dbReference>
<comment type="subcellular location">
    <subcellularLocation>
        <location evidence="1">Cell membrane</location>
        <topology evidence="1">Multi-pass membrane protein</topology>
    </subcellularLocation>
</comment>
<dbReference type="Pfam" id="PF01478">
    <property type="entry name" value="Peptidase_A24"/>
    <property type="match status" value="1"/>
</dbReference>
<evidence type="ECO:0000256" key="6">
    <source>
        <dbReference type="SAM" id="Phobius"/>
    </source>
</evidence>
<dbReference type="EC" id="3.4.23.43" evidence="8"/>
<dbReference type="Gene3D" id="1.20.120.1220">
    <property type="match status" value="1"/>
</dbReference>
<gene>
    <name evidence="8" type="ORF">QO011_005444</name>
</gene>
<evidence type="ECO:0000259" key="7">
    <source>
        <dbReference type="Pfam" id="PF01478"/>
    </source>
</evidence>
<evidence type="ECO:0000256" key="3">
    <source>
        <dbReference type="ARBA" id="ARBA00022692"/>
    </source>
</evidence>
<dbReference type="InterPro" id="IPR000045">
    <property type="entry name" value="Prepilin_IV_endopep_pep"/>
</dbReference>
<keyword evidence="2" id="KW-1003">Cell membrane</keyword>
<dbReference type="Proteomes" id="UP001242480">
    <property type="component" value="Unassembled WGS sequence"/>
</dbReference>
<dbReference type="EMBL" id="JAUSVX010000012">
    <property type="protein sequence ID" value="MDQ0472415.1"/>
    <property type="molecule type" value="Genomic_DNA"/>
</dbReference>
<feature type="transmembrane region" description="Helical" evidence="6">
    <location>
        <begin position="57"/>
        <end position="76"/>
    </location>
</feature>
<feature type="domain" description="Prepilin type IV endopeptidase peptidase" evidence="7">
    <location>
        <begin position="8"/>
        <end position="112"/>
    </location>
</feature>
<dbReference type="PANTHER" id="PTHR36506">
    <property type="entry name" value="PREFLAGELLIN PEPTIDASE"/>
    <property type="match status" value="1"/>
</dbReference>
<dbReference type="PANTHER" id="PTHR36506:SF1">
    <property type="entry name" value="PREFLAGELLIN PEPTIDASE"/>
    <property type="match status" value="1"/>
</dbReference>
<evidence type="ECO:0000256" key="2">
    <source>
        <dbReference type="ARBA" id="ARBA00022475"/>
    </source>
</evidence>
<evidence type="ECO:0000256" key="1">
    <source>
        <dbReference type="ARBA" id="ARBA00004651"/>
    </source>
</evidence>